<organism evidence="2 3">
    <name type="scientific">Sneathiella marina</name>
    <dbReference type="NCBI Taxonomy" id="2950108"/>
    <lineage>
        <taxon>Bacteria</taxon>
        <taxon>Pseudomonadati</taxon>
        <taxon>Pseudomonadota</taxon>
        <taxon>Alphaproteobacteria</taxon>
        <taxon>Sneathiellales</taxon>
        <taxon>Sneathiellaceae</taxon>
        <taxon>Sneathiella</taxon>
    </lineage>
</organism>
<dbReference type="InterPro" id="IPR042047">
    <property type="entry name" value="SleB_dom1"/>
</dbReference>
<reference evidence="2" key="1">
    <citation type="submission" date="2022-06" db="EMBL/GenBank/DDBJ databases">
        <title>Sneathiella actinostolidae sp. nov., isolated from a sea anemonein the Western Pacific Ocean.</title>
        <authorList>
            <person name="Wei M.J."/>
        </authorList>
    </citation>
    <scope>NUCLEOTIDE SEQUENCE</scope>
    <source>
        <strain evidence="2">PHK-P5</strain>
    </source>
</reference>
<dbReference type="GO" id="GO:0016787">
    <property type="term" value="F:hydrolase activity"/>
    <property type="evidence" value="ECO:0007669"/>
    <property type="project" value="UniProtKB-KW"/>
</dbReference>
<sequence length="139" mass="15282">MPAATTLTTTATLADPQIKCLAQAVYFEARGEPFSGQIAVAQVVHNRVATRDKSYCDVVFEGSHRRNACQFSFACDGKSDVATEVLAWNQSVSIANIVRTGNLRDISGMATHYHANYVSPKWSKKLVKTATIGNHIFYR</sequence>
<proteinExistence type="predicted"/>
<dbReference type="RefSeq" id="WP_251932490.1">
    <property type="nucleotide sequence ID" value="NZ_CP098747.1"/>
</dbReference>
<accession>A0ABY4VXT2</accession>
<dbReference type="EMBL" id="CP098747">
    <property type="protein sequence ID" value="USG59720.1"/>
    <property type="molecule type" value="Genomic_DNA"/>
</dbReference>
<keyword evidence="2" id="KW-0378">Hydrolase</keyword>
<evidence type="ECO:0000259" key="1">
    <source>
        <dbReference type="Pfam" id="PF07486"/>
    </source>
</evidence>
<protein>
    <submittedName>
        <fullName evidence="2">Cell wall hydrolase</fullName>
    </submittedName>
</protein>
<dbReference type="Gene3D" id="1.10.10.2520">
    <property type="entry name" value="Cell wall hydrolase SleB, domain 1"/>
    <property type="match status" value="1"/>
</dbReference>
<evidence type="ECO:0000313" key="2">
    <source>
        <dbReference type="EMBL" id="USG59720.1"/>
    </source>
</evidence>
<name>A0ABY4VXT2_9PROT</name>
<dbReference type="InterPro" id="IPR011105">
    <property type="entry name" value="Cell_wall_hydrolase_SleB"/>
</dbReference>
<gene>
    <name evidence="2" type="ORF">NBZ79_11060</name>
</gene>
<keyword evidence="3" id="KW-1185">Reference proteome</keyword>
<feature type="domain" description="Cell wall hydrolase SleB" evidence="1">
    <location>
        <begin position="31"/>
        <end position="138"/>
    </location>
</feature>
<dbReference type="Proteomes" id="UP001056291">
    <property type="component" value="Chromosome"/>
</dbReference>
<evidence type="ECO:0000313" key="3">
    <source>
        <dbReference type="Proteomes" id="UP001056291"/>
    </source>
</evidence>
<dbReference type="Pfam" id="PF07486">
    <property type="entry name" value="Hydrolase_2"/>
    <property type="match status" value="1"/>
</dbReference>